<accession>A0AAD4CXY8</accession>
<reference evidence="2" key="2">
    <citation type="submission" date="2020-02" db="EMBL/GenBank/DDBJ databases">
        <authorList>
            <person name="Gilchrist C.L.M."/>
            <person name="Chooi Y.-H."/>
        </authorList>
    </citation>
    <scope>NUCLEOTIDE SEQUENCE</scope>
    <source>
        <strain evidence="2">MST-FP2251</strain>
    </source>
</reference>
<dbReference type="Proteomes" id="UP001194746">
    <property type="component" value="Unassembled WGS sequence"/>
</dbReference>
<protein>
    <submittedName>
        <fullName evidence="2">Uncharacterized protein</fullName>
    </submittedName>
</protein>
<reference evidence="2" key="1">
    <citation type="journal article" date="2019" name="Beilstein J. Org. Chem.">
        <title>Nanangenines: drimane sesquiterpenoids as the dominant metabolite cohort of a novel Australian fungus, Aspergillus nanangensis.</title>
        <authorList>
            <person name="Lacey H.J."/>
            <person name="Gilchrist C.L.M."/>
            <person name="Crombie A."/>
            <person name="Kalaitzis J.A."/>
            <person name="Vuong D."/>
            <person name="Rutledge P.J."/>
            <person name="Turner P."/>
            <person name="Pitt J.I."/>
            <person name="Lacey E."/>
            <person name="Chooi Y.H."/>
            <person name="Piggott A.M."/>
        </authorList>
    </citation>
    <scope>NUCLEOTIDE SEQUENCE</scope>
    <source>
        <strain evidence="2">MST-FP2251</strain>
    </source>
</reference>
<evidence type="ECO:0000313" key="3">
    <source>
        <dbReference type="Proteomes" id="UP001194746"/>
    </source>
</evidence>
<proteinExistence type="predicted"/>
<gene>
    <name evidence="2" type="ORF">FE257_004402</name>
</gene>
<feature type="region of interest" description="Disordered" evidence="1">
    <location>
        <begin position="312"/>
        <end position="348"/>
    </location>
</feature>
<comment type="caution">
    <text evidence="2">The sequence shown here is derived from an EMBL/GenBank/DDBJ whole genome shotgun (WGS) entry which is preliminary data.</text>
</comment>
<name>A0AAD4CXY8_ASPNN</name>
<dbReference type="EMBL" id="VCAU01000002">
    <property type="protein sequence ID" value="KAF9894781.1"/>
    <property type="molecule type" value="Genomic_DNA"/>
</dbReference>
<evidence type="ECO:0000313" key="2">
    <source>
        <dbReference type="EMBL" id="KAF9894781.1"/>
    </source>
</evidence>
<evidence type="ECO:0000256" key="1">
    <source>
        <dbReference type="SAM" id="MobiDB-lite"/>
    </source>
</evidence>
<keyword evidence="3" id="KW-1185">Reference proteome</keyword>
<sequence length="348" mass="38934">MVWNAQDFMDTVLAVIDLLSTNAVGFLIRFEIAEDARPAGMNPVAWSFGRMALEDACADRVSCADMIGRIFWEEYGVCIPFCLAVSLCGWATNAHSSEEASPSHAQHQTRLEARLERIEEMLDRVWAHINNSKIVHPTQPLIPRLDSSEYDQTGPTMEAIQQSFPKTALDFHRLQYPEHWPKLKDLLVGYQLESQLLSDAEDPPYQSYGFDRWDQHHYRFEVVQKAIMARPFRALVILGTHIGVNVFALQELMNTCDADTARCCHRYDMDYGRYAGADVILQQLTNVDWLANPPLYQGLIQALYGLQEAGRRESESESGSDVGSCASSGAVVEGGDSDDGVFSCEGSV</sequence>
<organism evidence="2 3">
    <name type="scientific">Aspergillus nanangensis</name>
    <dbReference type="NCBI Taxonomy" id="2582783"/>
    <lineage>
        <taxon>Eukaryota</taxon>
        <taxon>Fungi</taxon>
        <taxon>Dikarya</taxon>
        <taxon>Ascomycota</taxon>
        <taxon>Pezizomycotina</taxon>
        <taxon>Eurotiomycetes</taxon>
        <taxon>Eurotiomycetidae</taxon>
        <taxon>Eurotiales</taxon>
        <taxon>Aspergillaceae</taxon>
        <taxon>Aspergillus</taxon>
        <taxon>Aspergillus subgen. Circumdati</taxon>
    </lineage>
</organism>
<dbReference type="AlphaFoldDB" id="A0AAD4CXY8"/>